<dbReference type="InterPro" id="IPR010001">
    <property type="entry name" value="BofA"/>
</dbReference>
<name>A0A7G9W8G7_ALKCA</name>
<reference evidence="2 3" key="1">
    <citation type="submission" date="2020-07" db="EMBL/GenBank/DDBJ databases">
        <title>Alkalicella. sp. LB2 genome.</title>
        <authorList>
            <person name="Postec A."/>
            <person name="Quemeneur M."/>
        </authorList>
    </citation>
    <scope>NUCLEOTIDE SEQUENCE [LARGE SCALE GENOMIC DNA]</scope>
    <source>
        <strain evidence="2 3">LB2</strain>
    </source>
</reference>
<keyword evidence="1" id="KW-0472">Membrane</keyword>
<dbReference type="EMBL" id="CP058559">
    <property type="protein sequence ID" value="QNO14979.1"/>
    <property type="molecule type" value="Genomic_DNA"/>
</dbReference>
<keyword evidence="3" id="KW-1185">Reference proteome</keyword>
<gene>
    <name evidence="2" type="ORF">HYG86_09430</name>
</gene>
<feature type="transmembrane region" description="Helical" evidence="1">
    <location>
        <begin position="83"/>
        <end position="107"/>
    </location>
</feature>
<dbReference type="Pfam" id="PF07441">
    <property type="entry name" value="BofA"/>
    <property type="match status" value="1"/>
</dbReference>
<evidence type="ECO:0000256" key="1">
    <source>
        <dbReference type="SAM" id="Phobius"/>
    </source>
</evidence>
<proteinExistence type="predicted"/>
<feature type="transmembrane region" description="Helical" evidence="1">
    <location>
        <begin position="26"/>
        <end position="45"/>
    </location>
</feature>
<keyword evidence="1" id="KW-1133">Transmembrane helix</keyword>
<keyword evidence="1" id="KW-0812">Transmembrane</keyword>
<feature type="transmembrane region" description="Helical" evidence="1">
    <location>
        <begin position="54"/>
        <end position="71"/>
    </location>
</feature>
<evidence type="ECO:0000313" key="2">
    <source>
        <dbReference type="EMBL" id="QNO14979.1"/>
    </source>
</evidence>
<dbReference type="Proteomes" id="UP000516160">
    <property type="component" value="Chromosome"/>
</dbReference>
<dbReference type="RefSeq" id="WP_213165344.1">
    <property type="nucleotide sequence ID" value="NZ_CP058559.1"/>
</dbReference>
<dbReference type="KEGG" id="acae:HYG86_09430"/>
<evidence type="ECO:0000313" key="3">
    <source>
        <dbReference type="Proteomes" id="UP000516160"/>
    </source>
</evidence>
<protein>
    <submittedName>
        <fullName evidence="2">Pro-sigmaK processing inhibitor BofA family protein</fullName>
    </submittedName>
</protein>
<accession>A0A7G9W8G7</accession>
<dbReference type="AlphaFoldDB" id="A0A7G9W8G7"/>
<organism evidence="2 3">
    <name type="scientific">Alkalicella caledoniensis</name>
    <dbReference type="NCBI Taxonomy" id="2731377"/>
    <lineage>
        <taxon>Bacteria</taxon>
        <taxon>Bacillati</taxon>
        <taxon>Bacillota</taxon>
        <taxon>Clostridia</taxon>
        <taxon>Eubacteriales</taxon>
        <taxon>Proteinivoracaceae</taxon>
        <taxon>Alkalicella</taxon>
    </lineage>
</organism>
<sequence length="109" mass="11943">MNRYYKAKAYIDHLFIGGVEMGGNEVVLAFMLVMILIAILLRPLLSKIKGLHSFLLHVVTGLILLIIFNNFGEGAGLYLPINFGTLVISALLGLPGVVLLLILKIVLLR</sequence>